<reference evidence="2 3" key="1">
    <citation type="submission" date="2024-03" db="EMBL/GenBank/DDBJ databases">
        <title>Draft genome sequence of Pseudonocardia nematodicida JCM 31783.</title>
        <authorList>
            <person name="Butdee W."/>
            <person name="Duangmal K."/>
        </authorList>
    </citation>
    <scope>NUCLEOTIDE SEQUENCE [LARGE SCALE GENOMIC DNA]</scope>
    <source>
        <strain evidence="2 3">JCM 31783</strain>
    </source>
</reference>
<sequence>MDDHEIRARQEILDLISEYTISNDRAEWDRMDRIWADDAVLRVPGVGDGRYDGRDAIMSRYRVRAARTLRSDSAGAEGKPDMTVSRHHLTSTRITMTDAARAEGVTYYVVVTDAGYDHSGTYEDTFVLVDGRWLIAERVILVEHVGADSYYGFLRAAAAANTAG</sequence>
<dbReference type="Pfam" id="PF13577">
    <property type="entry name" value="SnoaL_4"/>
    <property type="match status" value="1"/>
</dbReference>
<dbReference type="EMBL" id="JBEDNQ010000002">
    <property type="protein sequence ID" value="MEQ3549753.1"/>
    <property type="molecule type" value="Genomic_DNA"/>
</dbReference>
<evidence type="ECO:0000313" key="2">
    <source>
        <dbReference type="EMBL" id="MEQ3549753.1"/>
    </source>
</evidence>
<proteinExistence type="predicted"/>
<evidence type="ECO:0000259" key="1">
    <source>
        <dbReference type="Pfam" id="PF13577"/>
    </source>
</evidence>
<name>A0ABV1K8Q2_9PSEU</name>
<organism evidence="2 3">
    <name type="scientific">Pseudonocardia nematodicida</name>
    <dbReference type="NCBI Taxonomy" id="1206997"/>
    <lineage>
        <taxon>Bacteria</taxon>
        <taxon>Bacillati</taxon>
        <taxon>Actinomycetota</taxon>
        <taxon>Actinomycetes</taxon>
        <taxon>Pseudonocardiales</taxon>
        <taxon>Pseudonocardiaceae</taxon>
        <taxon>Pseudonocardia</taxon>
    </lineage>
</organism>
<dbReference type="RefSeq" id="WP_349296850.1">
    <property type="nucleotide sequence ID" value="NZ_JBEDNQ010000002.1"/>
</dbReference>
<dbReference type="InterPro" id="IPR037401">
    <property type="entry name" value="SnoaL-like"/>
</dbReference>
<gene>
    <name evidence="2" type="ORF">WIS52_04660</name>
</gene>
<keyword evidence="3" id="KW-1185">Reference proteome</keyword>
<feature type="domain" description="SnoaL-like" evidence="1">
    <location>
        <begin position="5"/>
        <end position="138"/>
    </location>
</feature>
<comment type="caution">
    <text evidence="2">The sequence shown here is derived from an EMBL/GenBank/DDBJ whole genome shotgun (WGS) entry which is preliminary data.</text>
</comment>
<protein>
    <submittedName>
        <fullName evidence="2">Nuclear transport factor 2 family protein</fullName>
    </submittedName>
</protein>
<dbReference type="CDD" id="cd00531">
    <property type="entry name" value="NTF2_like"/>
    <property type="match status" value="1"/>
</dbReference>
<accession>A0ABV1K8Q2</accession>
<evidence type="ECO:0000313" key="3">
    <source>
        <dbReference type="Proteomes" id="UP001494902"/>
    </source>
</evidence>
<dbReference type="InterPro" id="IPR032710">
    <property type="entry name" value="NTF2-like_dom_sf"/>
</dbReference>
<dbReference type="Proteomes" id="UP001494902">
    <property type="component" value="Unassembled WGS sequence"/>
</dbReference>
<dbReference type="SUPFAM" id="SSF54427">
    <property type="entry name" value="NTF2-like"/>
    <property type="match status" value="1"/>
</dbReference>
<dbReference type="Gene3D" id="3.10.450.50">
    <property type="match status" value="1"/>
</dbReference>